<name>A0A382Y3C5_9ZZZZ</name>
<evidence type="ECO:0000313" key="2">
    <source>
        <dbReference type="EMBL" id="SVD77763.1"/>
    </source>
</evidence>
<evidence type="ECO:0000259" key="1">
    <source>
        <dbReference type="Pfam" id="PF07635"/>
    </source>
</evidence>
<protein>
    <recommendedName>
        <fullName evidence="1">Cytochrome C Planctomycete-type domain-containing protein</fullName>
    </recommendedName>
</protein>
<gene>
    <name evidence="2" type="ORF">METZ01_LOCUS430617</name>
</gene>
<organism evidence="2">
    <name type="scientific">marine metagenome</name>
    <dbReference type="NCBI Taxonomy" id="408172"/>
    <lineage>
        <taxon>unclassified sequences</taxon>
        <taxon>metagenomes</taxon>
        <taxon>ecological metagenomes</taxon>
    </lineage>
</organism>
<sequence>MAKLEPFLKQHCFECHGSKKQKGDIRFDILGKDLARHETLEIWQGILDQLNLGEMPPKKQPQPTRAELEPVVDTLTRTLALAYEKARSTGGQTVLRRLNRHELRNTLRDLLYLKGSDYRPDAAGSRLIDNNG</sequence>
<accession>A0A382Y3C5</accession>
<dbReference type="EMBL" id="UINC01172610">
    <property type="protein sequence ID" value="SVD77763.1"/>
    <property type="molecule type" value="Genomic_DNA"/>
</dbReference>
<dbReference type="Pfam" id="PF07635">
    <property type="entry name" value="PSCyt1"/>
    <property type="match status" value="1"/>
</dbReference>
<feature type="domain" description="Cytochrome C Planctomycete-type" evidence="1">
    <location>
        <begin position="12"/>
        <end position="58"/>
    </location>
</feature>
<feature type="non-terminal residue" evidence="2">
    <location>
        <position position="132"/>
    </location>
</feature>
<proteinExistence type="predicted"/>
<dbReference type="InterPro" id="IPR011429">
    <property type="entry name" value="Cyt_c_Planctomycete-type"/>
</dbReference>
<dbReference type="AlphaFoldDB" id="A0A382Y3C5"/>
<reference evidence="2" key="1">
    <citation type="submission" date="2018-05" db="EMBL/GenBank/DDBJ databases">
        <authorList>
            <person name="Lanie J.A."/>
            <person name="Ng W.-L."/>
            <person name="Kazmierczak K.M."/>
            <person name="Andrzejewski T.M."/>
            <person name="Davidsen T.M."/>
            <person name="Wayne K.J."/>
            <person name="Tettelin H."/>
            <person name="Glass J.I."/>
            <person name="Rusch D."/>
            <person name="Podicherti R."/>
            <person name="Tsui H.-C.T."/>
            <person name="Winkler M.E."/>
        </authorList>
    </citation>
    <scope>NUCLEOTIDE SEQUENCE</scope>
</reference>